<evidence type="ECO:0000313" key="5">
    <source>
        <dbReference type="EMBL" id="JAW09810.1"/>
    </source>
</evidence>
<feature type="domain" description="Peptidase M13 N-terminal" evidence="4">
    <location>
        <begin position="80"/>
        <end position="464"/>
    </location>
</feature>
<dbReference type="GO" id="GO:0005886">
    <property type="term" value="C:plasma membrane"/>
    <property type="evidence" value="ECO:0007669"/>
    <property type="project" value="UniProtKB-SubCell"/>
</dbReference>
<dbReference type="GO" id="GO:0004222">
    <property type="term" value="F:metalloendopeptidase activity"/>
    <property type="evidence" value="ECO:0007669"/>
    <property type="project" value="InterPro"/>
</dbReference>
<dbReference type="AlphaFoldDB" id="A0A224XMZ9"/>
<dbReference type="PROSITE" id="PS51885">
    <property type="entry name" value="NEPRILYSIN"/>
    <property type="match status" value="1"/>
</dbReference>
<proteinExistence type="inferred from homology"/>
<comment type="similarity">
    <text evidence="2">Belongs to the peptidase M13 family.</text>
</comment>
<dbReference type="PANTHER" id="PTHR11733">
    <property type="entry name" value="ZINC METALLOPROTEASE FAMILY M13 NEPRILYSIN-RELATED"/>
    <property type="match status" value="1"/>
</dbReference>
<dbReference type="InterPro" id="IPR008753">
    <property type="entry name" value="Peptidase_M13_N"/>
</dbReference>
<evidence type="ECO:0000256" key="1">
    <source>
        <dbReference type="ARBA" id="ARBA00004401"/>
    </source>
</evidence>
<dbReference type="CDD" id="cd08662">
    <property type="entry name" value="M13"/>
    <property type="match status" value="1"/>
</dbReference>
<dbReference type="GO" id="GO:0016485">
    <property type="term" value="P:protein processing"/>
    <property type="evidence" value="ECO:0007669"/>
    <property type="project" value="TreeGrafter"/>
</dbReference>
<protein>
    <submittedName>
        <fullName evidence="5">Putative peptidase family m13</fullName>
    </submittedName>
</protein>
<evidence type="ECO:0000259" key="4">
    <source>
        <dbReference type="Pfam" id="PF05649"/>
    </source>
</evidence>
<reference evidence="5" key="1">
    <citation type="journal article" date="2018" name="PLoS Negl. Trop. Dis.">
        <title>An insight into the salivary gland and fat body transcriptome of Panstrongylus lignarius (Hemiptera: Heteroptera), the main vector of Chagas disease in Peru.</title>
        <authorList>
            <person name="Nevoa J.C."/>
            <person name="Mendes M.T."/>
            <person name="da Silva M.V."/>
            <person name="Soares S.C."/>
            <person name="Oliveira C.J.F."/>
            <person name="Ribeiro J.M.C."/>
        </authorList>
    </citation>
    <scope>NUCLEOTIDE SEQUENCE</scope>
</reference>
<keyword evidence="3" id="KW-0472">Membrane</keyword>
<dbReference type="InterPro" id="IPR042089">
    <property type="entry name" value="Peptidase_M13_dom_2"/>
</dbReference>
<feature type="transmembrane region" description="Helical" evidence="3">
    <location>
        <begin position="12"/>
        <end position="37"/>
    </location>
</feature>
<dbReference type="Pfam" id="PF05649">
    <property type="entry name" value="Peptidase_M13_N"/>
    <property type="match status" value="1"/>
</dbReference>
<evidence type="ECO:0000256" key="2">
    <source>
        <dbReference type="ARBA" id="ARBA00007357"/>
    </source>
</evidence>
<dbReference type="Gene3D" id="1.10.1380.10">
    <property type="entry name" value="Neutral endopeptidase , domain2"/>
    <property type="match status" value="1"/>
</dbReference>
<accession>A0A224XMZ9</accession>
<keyword evidence="3" id="KW-0812">Transmembrane</keyword>
<dbReference type="InterPro" id="IPR000718">
    <property type="entry name" value="Peptidase_M13"/>
</dbReference>
<dbReference type="PANTHER" id="PTHR11733:SF167">
    <property type="entry name" value="FI17812P1-RELATED"/>
    <property type="match status" value="1"/>
</dbReference>
<organism evidence="5">
    <name type="scientific">Panstrongylus lignarius</name>
    <dbReference type="NCBI Taxonomy" id="156445"/>
    <lineage>
        <taxon>Eukaryota</taxon>
        <taxon>Metazoa</taxon>
        <taxon>Ecdysozoa</taxon>
        <taxon>Arthropoda</taxon>
        <taxon>Hexapoda</taxon>
        <taxon>Insecta</taxon>
        <taxon>Pterygota</taxon>
        <taxon>Neoptera</taxon>
        <taxon>Paraneoptera</taxon>
        <taxon>Hemiptera</taxon>
        <taxon>Heteroptera</taxon>
        <taxon>Panheteroptera</taxon>
        <taxon>Cimicomorpha</taxon>
        <taxon>Reduviidae</taxon>
        <taxon>Triatominae</taxon>
        <taxon>Panstrongylus</taxon>
    </lineage>
</organism>
<dbReference type="SUPFAM" id="SSF55486">
    <property type="entry name" value="Metalloproteases ('zincins'), catalytic domain"/>
    <property type="match status" value="1"/>
</dbReference>
<keyword evidence="3" id="KW-1133">Transmembrane helix</keyword>
<sequence>MRQYLICLQVTHYLFVFLIVFLFAAIIPTLTDAMYVYRTVNGSLERYVRKAGDKVEVCNNDDCKAVAKRLKAMMDFSTDPCQDFYQFTCGKFLELEIPASLGALSTFTFLKNIVAKRIKQNLENPIDSSTDPLFVRNAKNLYILCKNSNQREKDGSLFLNKLLERLGGWPVIVGDNWDEDNFSWMDLLNKFRNYGLDTNYLFTLTIGVNLKNSSLRMIEIDGAETILDGRQIDEDIKGSRFTKAYHNLMLNIAQLLGADKTKVDDELWEVVTLEAALAKSKYLSVNSKEFLTWTLNELTKKNEQIPWKKFITELFLNYSVTITDDEPISIQNEGFLKSINGLLPGAPNRVMANYLIWRSILSLITELPSKFLDVYTKFQEEAFDIKATSEPWIHCIATVSELYGFVLSYQYVKNYFDDEAKKQAEELVGDIKREVTQSLIWLDQSSQEEAIKKLNIMEAYVGYPEELVGREESTGFLWRCCN</sequence>
<comment type="subcellular location">
    <subcellularLocation>
        <location evidence="1">Cell membrane</location>
        <topology evidence="1">Single-pass type II membrane protein</topology>
    </subcellularLocation>
</comment>
<name>A0A224XMZ9_9HEMI</name>
<evidence type="ECO:0000256" key="3">
    <source>
        <dbReference type="SAM" id="Phobius"/>
    </source>
</evidence>
<dbReference type="EMBL" id="GFTR01006616">
    <property type="protein sequence ID" value="JAW09810.1"/>
    <property type="molecule type" value="Transcribed_RNA"/>
</dbReference>